<keyword evidence="7" id="KW-1185">Reference proteome</keyword>
<evidence type="ECO:0000256" key="2">
    <source>
        <dbReference type="ARBA" id="ARBA00023239"/>
    </source>
</evidence>
<dbReference type="CDD" id="cd06661">
    <property type="entry name" value="GGCT_like"/>
    <property type="match status" value="1"/>
</dbReference>
<feature type="active site" description="Proton acceptor" evidence="3">
    <location>
        <position position="107"/>
    </location>
</feature>
<name>A0A3M7MG44_9PLEO</name>
<evidence type="ECO:0000256" key="3">
    <source>
        <dbReference type="PIRSR" id="PIRSR617939-1"/>
    </source>
</evidence>
<dbReference type="OrthoDB" id="2924818at2759"/>
<evidence type="ECO:0000313" key="6">
    <source>
        <dbReference type="EMBL" id="RMZ73402.1"/>
    </source>
</evidence>
<evidence type="ECO:0000256" key="5">
    <source>
        <dbReference type="SAM" id="MobiDB-lite"/>
    </source>
</evidence>
<dbReference type="InterPro" id="IPR013024">
    <property type="entry name" value="GGCT-like"/>
</dbReference>
<proteinExistence type="predicted"/>
<evidence type="ECO:0000313" key="7">
    <source>
        <dbReference type="Proteomes" id="UP000265663"/>
    </source>
</evidence>
<reference evidence="6 7" key="1">
    <citation type="journal article" date="2014" name="PLoS ONE">
        <title>De novo Genome Assembly of the Fungal Plant Pathogen Pyrenophora semeniperda.</title>
        <authorList>
            <person name="Soliai M.M."/>
            <person name="Meyer S.E."/>
            <person name="Udall J.A."/>
            <person name="Elzinga D.E."/>
            <person name="Hermansen R.A."/>
            <person name="Bodily P.M."/>
            <person name="Hart A.A."/>
            <person name="Coleman C.E."/>
        </authorList>
    </citation>
    <scope>NUCLEOTIDE SEQUENCE [LARGE SCALE GENOMIC DNA]</scope>
    <source>
        <strain evidence="6 7">CCB06</strain>
        <tissue evidence="6">Mycelium</tissue>
    </source>
</reference>
<dbReference type="SUPFAM" id="SSF110857">
    <property type="entry name" value="Gamma-glutamyl cyclotransferase-like"/>
    <property type="match status" value="1"/>
</dbReference>
<evidence type="ECO:0000256" key="1">
    <source>
        <dbReference type="ARBA" id="ARBA00012346"/>
    </source>
</evidence>
<evidence type="ECO:0000256" key="4">
    <source>
        <dbReference type="PIRSR" id="PIRSR617939-2"/>
    </source>
</evidence>
<dbReference type="EMBL" id="KE747840">
    <property type="protein sequence ID" value="RMZ73402.1"/>
    <property type="molecule type" value="Genomic_DNA"/>
</dbReference>
<accession>A0A3M7MG44</accession>
<dbReference type="InterPro" id="IPR036568">
    <property type="entry name" value="GGCT-like_sf"/>
</dbReference>
<protein>
    <recommendedName>
        <fullName evidence="1">gamma-glutamylcyclotransferase</fullName>
        <ecNumber evidence="1">4.3.2.9</ecNumber>
    </recommendedName>
</protein>
<dbReference type="Gene3D" id="3.10.490.10">
    <property type="entry name" value="Gamma-glutamyl cyclotransferase-like"/>
    <property type="match status" value="1"/>
</dbReference>
<keyword evidence="2" id="KW-0456">Lyase</keyword>
<dbReference type="GO" id="GO:0003839">
    <property type="term" value="F:gamma-glutamylcyclotransferase activity"/>
    <property type="evidence" value="ECO:0007669"/>
    <property type="project" value="UniProtKB-EC"/>
</dbReference>
<dbReference type="AlphaFoldDB" id="A0A3M7MG44"/>
<feature type="compositionally biased region" description="Basic and acidic residues" evidence="5">
    <location>
        <begin position="244"/>
        <end position="253"/>
    </location>
</feature>
<feature type="region of interest" description="Disordered" evidence="5">
    <location>
        <begin position="203"/>
        <end position="253"/>
    </location>
</feature>
<dbReference type="EC" id="4.3.2.9" evidence="1"/>
<sequence>MPDTTPPPPTPTNPTLYFGYGSNLWHHQMLTRCPTSTYIGIARLRPYTWLINTRGYANVVSAPTPTSSTSTTTTTTTTTPPPTYSTTVYGLVYTLHPTDEAQLDINEGVPTAYTKELLPCSFWALDPSNPFNPSPDSQGNVIDTSTPPTINKCTMLVYIDRKRTEASVPRKEYVYRMNRGIEDAVKCGVPGGYVEEVMRRYVPADDGEDDDDDHDKGGKKKKEGKTKKEERKKIAQFARGQAKRFKDESGVIK</sequence>
<feature type="region of interest" description="Disordered" evidence="5">
    <location>
        <begin position="62"/>
        <end position="81"/>
    </location>
</feature>
<organism evidence="6 7">
    <name type="scientific">Pyrenophora seminiperda CCB06</name>
    <dbReference type="NCBI Taxonomy" id="1302712"/>
    <lineage>
        <taxon>Eukaryota</taxon>
        <taxon>Fungi</taxon>
        <taxon>Dikarya</taxon>
        <taxon>Ascomycota</taxon>
        <taxon>Pezizomycotina</taxon>
        <taxon>Dothideomycetes</taxon>
        <taxon>Pleosporomycetidae</taxon>
        <taxon>Pleosporales</taxon>
        <taxon>Pleosporineae</taxon>
        <taxon>Pleosporaceae</taxon>
        <taxon>Pyrenophora</taxon>
    </lineage>
</organism>
<feature type="compositionally biased region" description="Low complexity" evidence="5">
    <location>
        <begin position="63"/>
        <end position="78"/>
    </location>
</feature>
<feature type="binding site" evidence="4">
    <location>
        <begin position="17"/>
        <end position="22"/>
    </location>
    <ligand>
        <name>substrate</name>
    </ligand>
</feature>
<dbReference type="PANTHER" id="PTHR12935">
    <property type="entry name" value="GAMMA-GLUTAMYLCYCLOTRANSFERASE"/>
    <property type="match status" value="1"/>
</dbReference>
<dbReference type="InterPro" id="IPR017939">
    <property type="entry name" value="G-Glutamylcylcotransferase"/>
</dbReference>
<gene>
    <name evidence="6" type="ORF">GMOD_00007910</name>
</gene>
<dbReference type="Proteomes" id="UP000265663">
    <property type="component" value="Unassembled WGS sequence"/>
</dbReference>
<dbReference type="PANTHER" id="PTHR12935:SF0">
    <property type="entry name" value="GAMMA-GLUTAMYLCYCLOTRANSFERASE"/>
    <property type="match status" value="1"/>
</dbReference>